<name>A0AA38S7D9_9PEZI</name>
<keyword evidence="2" id="KW-0479">Metal-binding</keyword>
<keyword evidence="10" id="KW-1185">Reference proteome</keyword>
<dbReference type="GO" id="GO:0046872">
    <property type="term" value="F:metal ion binding"/>
    <property type="evidence" value="ECO:0007669"/>
    <property type="project" value="UniProtKB-KW"/>
</dbReference>
<dbReference type="EMBL" id="JANBVO010000007">
    <property type="protein sequence ID" value="KAJ9150740.1"/>
    <property type="molecule type" value="Genomic_DNA"/>
</dbReference>
<accession>A0AA38S7D9</accession>
<keyword evidence="3" id="KW-0186">Copper</keyword>
<evidence type="ECO:0000256" key="1">
    <source>
        <dbReference type="ARBA" id="ARBA00001973"/>
    </source>
</evidence>
<feature type="chain" id="PRO_5041344604" description="Chitin-binding type-4 domain-containing protein" evidence="7">
    <location>
        <begin position="20"/>
        <end position="197"/>
    </location>
</feature>
<evidence type="ECO:0000313" key="9">
    <source>
        <dbReference type="EMBL" id="KAJ9150740.1"/>
    </source>
</evidence>
<evidence type="ECO:0000256" key="2">
    <source>
        <dbReference type="ARBA" id="ARBA00022723"/>
    </source>
</evidence>
<organism evidence="9 10">
    <name type="scientific">Pleurostoma richardsiae</name>
    <dbReference type="NCBI Taxonomy" id="41990"/>
    <lineage>
        <taxon>Eukaryota</taxon>
        <taxon>Fungi</taxon>
        <taxon>Dikarya</taxon>
        <taxon>Ascomycota</taxon>
        <taxon>Pezizomycotina</taxon>
        <taxon>Sordariomycetes</taxon>
        <taxon>Sordariomycetidae</taxon>
        <taxon>Calosphaeriales</taxon>
        <taxon>Pleurostomataceae</taxon>
        <taxon>Pleurostoma</taxon>
    </lineage>
</organism>
<evidence type="ECO:0000256" key="7">
    <source>
        <dbReference type="SAM" id="SignalP"/>
    </source>
</evidence>
<proteinExistence type="inferred from homology"/>
<evidence type="ECO:0000313" key="10">
    <source>
        <dbReference type="Proteomes" id="UP001174694"/>
    </source>
</evidence>
<evidence type="ECO:0000256" key="3">
    <source>
        <dbReference type="ARBA" id="ARBA00023008"/>
    </source>
</evidence>
<evidence type="ECO:0000256" key="4">
    <source>
        <dbReference type="ARBA" id="ARBA00023157"/>
    </source>
</evidence>
<dbReference type="PANTHER" id="PTHR36575:SF2">
    <property type="entry name" value="CHITIN-BINDING TYPE-4 DOMAIN-CONTAINING PROTEIN-RELATED"/>
    <property type="match status" value="1"/>
</dbReference>
<evidence type="ECO:0000256" key="6">
    <source>
        <dbReference type="ARBA" id="ARBA00034311"/>
    </source>
</evidence>
<evidence type="ECO:0000259" key="8">
    <source>
        <dbReference type="Pfam" id="PF03067"/>
    </source>
</evidence>
<comment type="cofactor">
    <cofactor evidence="1">
        <name>Cu(2+)</name>
        <dbReference type="ChEBI" id="CHEBI:29036"/>
    </cofactor>
</comment>
<dbReference type="Pfam" id="PF03067">
    <property type="entry name" value="LPMO_10"/>
    <property type="match status" value="1"/>
</dbReference>
<dbReference type="InterPro" id="IPR052282">
    <property type="entry name" value="Starch-active_LPMO"/>
</dbReference>
<sequence length="197" mass="21512">MRASFFCIAALAVTVAAHGYVDFPPAREVGPASLAACGRAVTDDIRKDNTSHVEGLPELAAGDSGYHADKCNLWLCRGLQFGDNSANIQKYKAGEVVHMKIKLTIPHDGSANVSIVNTNSNKIIGDMLKYWKSGYANERQFYAKTLPANNTDFNVTLPDVSAQCAEPGACILQWWWYGVGARQTYESCVDFTMTPVQ</sequence>
<keyword evidence="7" id="KW-0732">Signal</keyword>
<feature type="signal peptide" evidence="7">
    <location>
        <begin position="1"/>
        <end position="19"/>
    </location>
</feature>
<gene>
    <name evidence="9" type="ORF">NKR23_g3555</name>
</gene>
<keyword evidence="4" id="KW-1015">Disulfide bond</keyword>
<reference evidence="9" key="1">
    <citation type="submission" date="2022-07" db="EMBL/GenBank/DDBJ databases">
        <title>Fungi with potential for degradation of polypropylene.</title>
        <authorList>
            <person name="Gostincar C."/>
        </authorList>
    </citation>
    <scope>NUCLEOTIDE SEQUENCE</scope>
    <source>
        <strain evidence="9">EXF-13308</strain>
    </source>
</reference>
<feature type="domain" description="Chitin-binding type-4" evidence="8">
    <location>
        <begin position="18"/>
        <end position="191"/>
    </location>
</feature>
<protein>
    <recommendedName>
        <fullName evidence="8">Chitin-binding type-4 domain-containing protein</fullName>
    </recommendedName>
</protein>
<keyword evidence="5" id="KW-0325">Glycoprotein</keyword>
<evidence type="ECO:0000256" key="5">
    <source>
        <dbReference type="ARBA" id="ARBA00023180"/>
    </source>
</evidence>
<dbReference type="Proteomes" id="UP001174694">
    <property type="component" value="Unassembled WGS sequence"/>
</dbReference>
<dbReference type="PANTHER" id="PTHR36575">
    <property type="entry name" value="BINDING PROTEIN, PUTATIVE (AFU_ORTHOLOGUE AFUA_1G14430)-RELATED"/>
    <property type="match status" value="1"/>
</dbReference>
<comment type="caution">
    <text evidence="9">The sequence shown here is derived from an EMBL/GenBank/DDBJ whole genome shotgun (WGS) entry which is preliminary data.</text>
</comment>
<dbReference type="InterPro" id="IPR004302">
    <property type="entry name" value="Cellulose/chitin-bd_N"/>
</dbReference>
<dbReference type="AlphaFoldDB" id="A0AA38S7D9"/>
<dbReference type="Gene3D" id="2.70.50.70">
    <property type="match status" value="1"/>
</dbReference>
<comment type="similarity">
    <text evidence="6">Belongs to the polysaccharide monooxygenase AA13 family.</text>
</comment>